<reference evidence="2" key="1">
    <citation type="submission" date="2022-03" db="EMBL/GenBank/DDBJ databases">
        <authorList>
            <person name="Martin H S."/>
        </authorList>
    </citation>
    <scope>NUCLEOTIDE SEQUENCE</scope>
</reference>
<evidence type="ECO:0000313" key="2">
    <source>
        <dbReference type="EMBL" id="CAH2072995.1"/>
    </source>
</evidence>
<dbReference type="Proteomes" id="UP000837857">
    <property type="component" value="Chromosome 7"/>
</dbReference>
<feature type="non-terminal residue" evidence="2">
    <location>
        <position position="303"/>
    </location>
</feature>
<sequence length="303" mass="32993">MYLELGVLWRWGPLNRCRLCLTDSRKTETIGTSPTGAPLLVTTNHEWRRSNAGHSIGRPPDSPISELADLLAGLLPLKEVGCLVTVQQTPKSSTLMDLKVDNLLFAIVCVIRRAVINSPSPVHLGCNLASCVPRAPPALSGLTSIIHAPVSAVTHSYGRNSNSASLLICGKRLQRFSTEPSAFTTNDSYTFCDWMTGENCSPASAFATIGRCNDDNARISSTLMSASRRCARAQCERDGPPVYRRANLPLRPVTGNSPSRTAARESDRASPQRHLSPRHGDLNNRPIGRINGPRRLSPLVRRP</sequence>
<accession>A0ABN8J2G9</accession>
<feature type="region of interest" description="Disordered" evidence="1">
    <location>
        <begin position="241"/>
        <end position="303"/>
    </location>
</feature>
<evidence type="ECO:0000256" key="1">
    <source>
        <dbReference type="SAM" id="MobiDB-lite"/>
    </source>
</evidence>
<protein>
    <submittedName>
        <fullName evidence="2">Uncharacterized protein</fullName>
    </submittedName>
</protein>
<dbReference type="EMBL" id="OW152819">
    <property type="protein sequence ID" value="CAH2072995.1"/>
    <property type="molecule type" value="Genomic_DNA"/>
</dbReference>
<proteinExistence type="predicted"/>
<gene>
    <name evidence="2" type="ORF">IPOD504_LOCUS15432</name>
</gene>
<name>A0ABN8J2G9_9NEOP</name>
<keyword evidence="3" id="KW-1185">Reference proteome</keyword>
<organism evidence="2 3">
    <name type="scientific">Iphiclides podalirius</name>
    <name type="common">scarce swallowtail</name>
    <dbReference type="NCBI Taxonomy" id="110791"/>
    <lineage>
        <taxon>Eukaryota</taxon>
        <taxon>Metazoa</taxon>
        <taxon>Ecdysozoa</taxon>
        <taxon>Arthropoda</taxon>
        <taxon>Hexapoda</taxon>
        <taxon>Insecta</taxon>
        <taxon>Pterygota</taxon>
        <taxon>Neoptera</taxon>
        <taxon>Endopterygota</taxon>
        <taxon>Lepidoptera</taxon>
        <taxon>Glossata</taxon>
        <taxon>Ditrysia</taxon>
        <taxon>Papilionoidea</taxon>
        <taxon>Papilionidae</taxon>
        <taxon>Papilioninae</taxon>
        <taxon>Iphiclides</taxon>
    </lineage>
</organism>
<evidence type="ECO:0000313" key="3">
    <source>
        <dbReference type="Proteomes" id="UP000837857"/>
    </source>
</evidence>